<feature type="non-terminal residue" evidence="2">
    <location>
        <position position="1"/>
    </location>
</feature>
<feature type="compositionally biased region" description="Basic and acidic residues" evidence="1">
    <location>
        <begin position="90"/>
        <end position="106"/>
    </location>
</feature>
<gene>
    <name evidence="2" type="ORF">PCOR1329_LOCUS16008</name>
</gene>
<evidence type="ECO:0000313" key="2">
    <source>
        <dbReference type="EMBL" id="CAK0811382.1"/>
    </source>
</evidence>
<reference evidence="2" key="1">
    <citation type="submission" date="2023-10" db="EMBL/GenBank/DDBJ databases">
        <authorList>
            <person name="Chen Y."/>
            <person name="Shah S."/>
            <person name="Dougan E. K."/>
            <person name="Thang M."/>
            <person name="Chan C."/>
        </authorList>
    </citation>
    <scope>NUCLEOTIDE SEQUENCE [LARGE SCALE GENOMIC DNA]</scope>
</reference>
<protein>
    <submittedName>
        <fullName evidence="2">Uncharacterized protein</fullName>
    </submittedName>
</protein>
<organism evidence="2 3">
    <name type="scientific">Prorocentrum cordatum</name>
    <dbReference type="NCBI Taxonomy" id="2364126"/>
    <lineage>
        <taxon>Eukaryota</taxon>
        <taxon>Sar</taxon>
        <taxon>Alveolata</taxon>
        <taxon>Dinophyceae</taxon>
        <taxon>Prorocentrales</taxon>
        <taxon>Prorocentraceae</taxon>
        <taxon>Prorocentrum</taxon>
    </lineage>
</organism>
<feature type="region of interest" description="Disordered" evidence="1">
    <location>
        <begin position="83"/>
        <end position="106"/>
    </location>
</feature>
<proteinExistence type="predicted"/>
<name>A0ABN9QYA3_9DINO</name>
<comment type="caution">
    <text evidence="2">The sequence shown here is derived from an EMBL/GenBank/DDBJ whole genome shotgun (WGS) entry which is preliminary data.</text>
</comment>
<feature type="compositionally biased region" description="Basic and acidic residues" evidence="1">
    <location>
        <begin position="1"/>
        <end position="23"/>
    </location>
</feature>
<evidence type="ECO:0000256" key="1">
    <source>
        <dbReference type="SAM" id="MobiDB-lite"/>
    </source>
</evidence>
<dbReference type="Proteomes" id="UP001189429">
    <property type="component" value="Unassembled WGS sequence"/>
</dbReference>
<feature type="region of interest" description="Disordered" evidence="1">
    <location>
        <begin position="1"/>
        <end position="50"/>
    </location>
</feature>
<dbReference type="EMBL" id="CAUYUJ010004890">
    <property type="protein sequence ID" value="CAK0811382.1"/>
    <property type="molecule type" value="Genomic_DNA"/>
</dbReference>
<evidence type="ECO:0000313" key="3">
    <source>
        <dbReference type="Proteomes" id="UP001189429"/>
    </source>
</evidence>
<sequence>QDEGGGRGEEGENAREGRARPPEGPRGGCWGGRAPSFDPCASGLAGRRAESGAAAIALPRAAPNTGTKEQFWSRQVVPISTSLAVPGAPERAESRGRAAGEAAGER</sequence>
<keyword evidence="3" id="KW-1185">Reference proteome</keyword>
<accession>A0ABN9QYA3</accession>